<dbReference type="InterPro" id="IPR016160">
    <property type="entry name" value="Ald_DH_CS_CYS"/>
</dbReference>
<dbReference type="InterPro" id="IPR010061">
    <property type="entry name" value="MeMal-semiAld_DH"/>
</dbReference>
<evidence type="ECO:0000256" key="2">
    <source>
        <dbReference type="ARBA" id="ARBA00023002"/>
    </source>
</evidence>
<dbReference type="GO" id="GO:0006574">
    <property type="term" value="P:L-valine catabolic process"/>
    <property type="evidence" value="ECO:0007669"/>
    <property type="project" value="TreeGrafter"/>
</dbReference>
<dbReference type="EMBL" id="JAHEWX010000016">
    <property type="protein sequence ID" value="MBT1542628.1"/>
    <property type="molecule type" value="Genomic_DNA"/>
</dbReference>
<dbReference type="CDD" id="cd07085">
    <property type="entry name" value="ALDH_F6_MMSDH"/>
    <property type="match status" value="1"/>
</dbReference>
<evidence type="ECO:0000313" key="6">
    <source>
        <dbReference type="Proteomes" id="UP000709437"/>
    </source>
</evidence>
<gene>
    <name evidence="5" type="ORF">KK103_12720</name>
</gene>
<dbReference type="InterPro" id="IPR016161">
    <property type="entry name" value="Ald_DH/histidinol_DH"/>
</dbReference>
<protein>
    <recommendedName>
        <fullName evidence="1">methylmalonate-semialdehyde dehydrogenase (CoA acylating)</fullName>
        <ecNumber evidence="1">1.2.1.27</ecNumber>
    </recommendedName>
</protein>
<dbReference type="PANTHER" id="PTHR43866:SF4">
    <property type="entry name" value="MALONATE-SEMIALDEHYDE DEHYDROGENASE"/>
    <property type="match status" value="1"/>
</dbReference>
<dbReference type="PROSITE" id="PS00070">
    <property type="entry name" value="ALDEHYDE_DEHYDR_CYS"/>
    <property type="match status" value="1"/>
</dbReference>
<reference evidence="5" key="1">
    <citation type="submission" date="2021-05" db="EMBL/GenBank/DDBJ databases">
        <title>Whole genome sequence of Curtobacterium flaccumfaciens pv. flaccumfaciens strain CFBP 3417.</title>
        <authorList>
            <person name="Osdaghi E."/>
            <person name="Taghouti G."/>
            <person name="Portier P."/>
            <person name="Fazliarab A."/>
            <person name="Taghavi S.M."/>
            <person name="Briand M."/>
            <person name="Le-Saux M."/>
            <person name="Jacques M.-A."/>
        </authorList>
    </citation>
    <scope>NUCLEOTIDE SEQUENCE</scope>
    <source>
        <strain evidence="5">CFBP 3417</strain>
    </source>
</reference>
<accession>A0A9Q2W7Y0</accession>
<dbReference type="RefSeq" id="WP_017887106.1">
    <property type="nucleotide sequence ID" value="NZ_JAHEWX010000016.1"/>
</dbReference>
<evidence type="ECO:0000259" key="4">
    <source>
        <dbReference type="Pfam" id="PF00171"/>
    </source>
</evidence>
<dbReference type="Gene3D" id="3.40.309.10">
    <property type="entry name" value="Aldehyde Dehydrogenase, Chain A, domain 2"/>
    <property type="match status" value="1"/>
</dbReference>
<dbReference type="SUPFAM" id="SSF53720">
    <property type="entry name" value="ALDH-like"/>
    <property type="match status" value="1"/>
</dbReference>
<evidence type="ECO:0000256" key="3">
    <source>
        <dbReference type="ARBA" id="ARBA00023027"/>
    </source>
</evidence>
<dbReference type="Proteomes" id="UP000709437">
    <property type="component" value="Unassembled WGS sequence"/>
</dbReference>
<dbReference type="EC" id="1.2.1.27" evidence="1"/>
<dbReference type="InterPro" id="IPR016163">
    <property type="entry name" value="Ald_DH_C"/>
</dbReference>
<evidence type="ECO:0000313" key="5">
    <source>
        <dbReference type="EMBL" id="MBT1542628.1"/>
    </source>
</evidence>
<proteinExistence type="predicted"/>
<keyword evidence="3" id="KW-0520">NAD</keyword>
<dbReference type="FunFam" id="3.40.605.10:FF:000003">
    <property type="entry name" value="Methylmalonate-semialdehyde dehydrogenase [acylating]"/>
    <property type="match status" value="1"/>
</dbReference>
<dbReference type="NCBIfam" id="TIGR01722">
    <property type="entry name" value="MMSDH"/>
    <property type="match status" value="1"/>
</dbReference>
<dbReference type="GO" id="GO:0004491">
    <property type="term" value="F:methylmalonate-semialdehyde dehydrogenase (acylating, NAD) activity"/>
    <property type="evidence" value="ECO:0007669"/>
    <property type="project" value="UniProtKB-EC"/>
</dbReference>
<dbReference type="PANTHER" id="PTHR43866">
    <property type="entry name" value="MALONATE-SEMIALDEHYDE DEHYDROGENASE"/>
    <property type="match status" value="1"/>
</dbReference>
<dbReference type="Gene3D" id="3.40.605.10">
    <property type="entry name" value="Aldehyde Dehydrogenase, Chain A, domain 1"/>
    <property type="match status" value="1"/>
</dbReference>
<dbReference type="AlphaFoldDB" id="A0A9Q2W7Y0"/>
<feature type="domain" description="Aldehyde dehydrogenase" evidence="4">
    <location>
        <begin position="22"/>
        <end position="483"/>
    </location>
</feature>
<keyword evidence="2" id="KW-0560">Oxidoreductase</keyword>
<sequence length="503" mass="53622">MTLTDTTTTTVGHWIDGARVPSSSGRTAPVYDPALGVATKQVALADESEIQAAIGSAKAAFPGWSNLSLAKRQAILFSFREILNRDKAELAEIITSEHGKVIDDAMGEIARGQEVVELATNIPSLMKGEFSDQVSTGIDVYSIRQPLGVVGIISPFNFPAMVPLWFLPIAIAAGNTVVLKPSEKDPSAAIWLAEKFKEAGLPDGVFNVLNGDKLSVDGLLTSDDVESISFVGSTPIAQYVYETGTKHGKRVQALGGAKNHMLVLPDADLDLVADNAINAGFGSAGERCMAISVVVAVEPVADELIQKIKDRAATLRIGDGRRGCDMGPLVTKQHRDKVASYIEVAEQDGAVVVVDGRTVRPDGDENGFWLGPTLIDQVPTTSRVYTEEIFGPVLSVVRVATYEEGLELINSGAYGNGTAIFTNDGGAARRFQRDVQVGMIGINVPIPVPVAYYSFGGWKNSLFGDHKAYGADGVSFFTRQKAITSRWLDPSHGGINLGFPSND</sequence>
<dbReference type="Pfam" id="PF00171">
    <property type="entry name" value="Aldedh"/>
    <property type="match status" value="1"/>
</dbReference>
<dbReference type="FunFam" id="3.40.309.10:FF:000002">
    <property type="entry name" value="Methylmalonate-semialdehyde dehydrogenase (Acylating)"/>
    <property type="match status" value="1"/>
</dbReference>
<dbReference type="InterPro" id="IPR015590">
    <property type="entry name" value="Aldehyde_DH_dom"/>
</dbReference>
<organism evidence="5 6">
    <name type="scientific">Curtobacterium flaccumfaciens pv. flaccumfaciens</name>
    <dbReference type="NCBI Taxonomy" id="138532"/>
    <lineage>
        <taxon>Bacteria</taxon>
        <taxon>Bacillati</taxon>
        <taxon>Actinomycetota</taxon>
        <taxon>Actinomycetes</taxon>
        <taxon>Micrococcales</taxon>
        <taxon>Microbacteriaceae</taxon>
        <taxon>Curtobacterium</taxon>
    </lineage>
</organism>
<evidence type="ECO:0000256" key="1">
    <source>
        <dbReference type="ARBA" id="ARBA00013048"/>
    </source>
</evidence>
<dbReference type="InterPro" id="IPR016162">
    <property type="entry name" value="Ald_DH_N"/>
</dbReference>
<name>A0A9Q2W7Y0_9MICO</name>
<dbReference type="GO" id="GO:0006210">
    <property type="term" value="P:thymine catabolic process"/>
    <property type="evidence" value="ECO:0007669"/>
    <property type="project" value="TreeGrafter"/>
</dbReference>
<comment type="caution">
    <text evidence="5">The sequence shown here is derived from an EMBL/GenBank/DDBJ whole genome shotgun (WGS) entry which is preliminary data.</text>
</comment>